<reference evidence="3" key="2">
    <citation type="submission" date="2012-11" db="EMBL/GenBank/DDBJ databases">
        <authorList>
            <person name="Kuo A."/>
            <person name="Curtis B.A."/>
            <person name="Tanifuji G."/>
            <person name="Burki F."/>
            <person name="Gruber A."/>
            <person name="Irimia M."/>
            <person name="Maruyama S."/>
            <person name="Arias M.C."/>
            <person name="Ball S.G."/>
            <person name="Gile G.H."/>
            <person name="Hirakawa Y."/>
            <person name="Hopkins J.F."/>
            <person name="Rensing S.A."/>
            <person name="Schmutz J."/>
            <person name="Symeonidi A."/>
            <person name="Elias M."/>
            <person name="Eveleigh R.J."/>
            <person name="Herman E.K."/>
            <person name="Klute M.J."/>
            <person name="Nakayama T."/>
            <person name="Obornik M."/>
            <person name="Reyes-Prieto A."/>
            <person name="Armbrust E.V."/>
            <person name="Aves S.J."/>
            <person name="Beiko R.G."/>
            <person name="Coutinho P."/>
            <person name="Dacks J.B."/>
            <person name="Durnford D.G."/>
            <person name="Fast N.M."/>
            <person name="Green B.R."/>
            <person name="Grisdale C."/>
            <person name="Hempe F."/>
            <person name="Henrissat B."/>
            <person name="Hoppner M.P."/>
            <person name="Ishida K.-I."/>
            <person name="Kim E."/>
            <person name="Koreny L."/>
            <person name="Kroth P.G."/>
            <person name="Liu Y."/>
            <person name="Malik S.-B."/>
            <person name="Maier U.G."/>
            <person name="McRose D."/>
            <person name="Mock T."/>
            <person name="Neilson J.A."/>
            <person name="Onodera N.T."/>
            <person name="Poole A.M."/>
            <person name="Pritham E.J."/>
            <person name="Richards T.A."/>
            <person name="Rocap G."/>
            <person name="Roy S.W."/>
            <person name="Sarai C."/>
            <person name="Schaack S."/>
            <person name="Shirato S."/>
            <person name="Slamovits C.H."/>
            <person name="Spencer D.F."/>
            <person name="Suzuki S."/>
            <person name="Worden A.Z."/>
            <person name="Zauner S."/>
            <person name="Barry K."/>
            <person name="Bell C."/>
            <person name="Bharti A.K."/>
            <person name="Crow J.A."/>
            <person name="Grimwood J."/>
            <person name="Kramer R."/>
            <person name="Lindquist E."/>
            <person name="Lucas S."/>
            <person name="Salamov A."/>
            <person name="McFadden G.I."/>
            <person name="Lane C.E."/>
            <person name="Keeling P.J."/>
            <person name="Gray M.W."/>
            <person name="Grigoriev I.V."/>
            <person name="Archibald J.M."/>
        </authorList>
    </citation>
    <scope>NUCLEOTIDE SEQUENCE</scope>
    <source>
        <strain evidence="3">CCMP2712</strain>
    </source>
</reference>
<dbReference type="GeneID" id="17305071"/>
<dbReference type="EMBL" id="JH992986">
    <property type="protein sequence ID" value="EKX48244.1"/>
    <property type="molecule type" value="Genomic_DNA"/>
</dbReference>
<evidence type="ECO:0000313" key="1">
    <source>
        <dbReference type="EMBL" id="EKX48244.1"/>
    </source>
</evidence>
<proteinExistence type="predicted"/>
<dbReference type="InterPro" id="IPR016024">
    <property type="entry name" value="ARM-type_fold"/>
</dbReference>
<dbReference type="AlphaFoldDB" id="L1JJB7"/>
<dbReference type="InterPro" id="IPR011989">
    <property type="entry name" value="ARM-like"/>
</dbReference>
<dbReference type="STRING" id="905079.L1JJB7"/>
<organism evidence="1">
    <name type="scientific">Guillardia theta (strain CCMP2712)</name>
    <name type="common">Cryptophyte</name>
    <dbReference type="NCBI Taxonomy" id="905079"/>
    <lineage>
        <taxon>Eukaryota</taxon>
        <taxon>Cryptophyceae</taxon>
        <taxon>Pyrenomonadales</taxon>
        <taxon>Geminigeraceae</taxon>
        <taxon>Guillardia</taxon>
    </lineage>
</organism>
<dbReference type="SUPFAM" id="SSF48371">
    <property type="entry name" value="ARM repeat"/>
    <property type="match status" value="1"/>
</dbReference>
<dbReference type="PANTHER" id="PTHR46540">
    <property type="entry name" value="TETRATRICOPEPTIDE REPEAT PROTEIN 12"/>
    <property type="match status" value="1"/>
</dbReference>
<evidence type="ECO:0000313" key="2">
    <source>
        <dbReference type="EnsemblProtists" id="EKX48244"/>
    </source>
</evidence>
<name>L1JJB7_GUITC</name>
<evidence type="ECO:0008006" key="4">
    <source>
        <dbReference type="Google" id="ProtNLM"/>
    </source>
</evidence>
<protein>
    <recommendedName>
        <fullName evidence="4">Armadillo repeat-containing domain-containing protein</fullName>
    </recommendedName>
</protein>
<sequence length="234" mass="24982">MMCQMISEGIASCLGRIRAKDQIAPAELESVLGVVINLTLDEHFIEQLQQHGAMGLLKDSLTVSATPGCTSRALAAAARIARHAAAADDAIRVGVFDMFLEKLKRLRETPADDLDHCVRGVAQCLKVTGASAGRRLMQEEGVLEALLAVLSCSREHAVGNAALVIQVLANEEANLAALGRAGCVKALLDVVHYQRGPAQKNAALALARVVKLEANLSQLKALHGFEILNSYLRM</sequence>
<dbReference type="HOGENOM" id="CLU_1186920_0_0_1"/>
<dbReference type="InterPro" id="IPR043195">
    <property type="entry name" value="TTC12"/>
</dbReference>
<dbReference type="GO" id="GO:0070286">
    <property type="term" value="P:axonemal dynein complex assembly"/>
    <property type="evidence" value="ECO:0007669"/>
    <property type="project" value="TreeGrafter"/>
</dbReference>
<dbReference type="RefSeq" id="XP_005835224.1">
    <property type="nucleotide sequence ID" value="XM_005835167.1"/>
</dbReference>
<dbReference type="GO" id="GO:0007288">
    <property type="term" value="P:sperm axoneme assembly"/>
    <property type="evidence" value="ECO:0007669"/>
    <property type="project" value="TreeGrafter"/>
</dbReference>
<dbReference type="GO" id="GO:0005737">
    <property type="term" value="C:cytoplasm"/>
    <property type="evidence" value="ECO:0007669"/>
    <property type="project" value="TreeGrafter"/>
</dbReference>
<dbReference type="Gene3D" id="1.25.10.10">
    <property type="entry name" value="Leucine-rich Repeat Variant"/>
    <property type="match status" value="1"/>
</dbReference>
<dbReference type="GO" id="GO:0005813">
    <property type="term" value="C:centrosome"/>
    <property type="evidence" value="ECO:0007669"/>
    <property type="project" value="TreeGrafter"/>
</dbReference>
<reference evidence="2" key="3">
    <citation type="submission" date="2016-03" db="UniProtKB">
        <authorList>
            <consortium name="EnsemblProtists"/>
        </authorList>
    </citation>
    <scope>IDENTIFICATION</scope>
</reference>
<keyword evidence="3" id="KW-1185">Reference proteome</keyword>
<gene>
    <name evidence="1" type="ORF">GUITHDRAFT_151836</name>
</gene>
<accession>L1JJB7</accession>
<evidence type="ECO:0000313" key="3">
    <source>
        <dbReference type="Proteomes" id="UP000011087"/>
    </source>
</evidence>
<dbReference type="PaxDb" id="55529-EKX48244"/>
<reference evidence="1 3" key="1">
    <citation type="journal article" date="2012" name="Nature">
        <title>Algal genomes reveal evolutionary mosaicism and the fate of nucleomorphs.</title>
        <authorList>
            <consortium name="DOE Joint Genome Institute"/>
            <person name="Curtis B.A."/>
            <person name="Tanifuji G."/>
            <person name="Burki F."/>
            <person name="Gruber A."/>
            <person name="Irimia M."/>
            <person name="Maruyama S."/>
            <person name="Arias M.C."/>
            <person name="Ball S.G."/>
            <person name="Gile G.H."/>
            <person name="Hirakawa Y."/>
            <person name="Hopkins J.F."/>
            <person name="Kuo A."/>
            <person name="Rensing S.A."/>
            <person name="Schmutz J."/>
            <person name="Symeonidi A."/>
            <person name="Elias M."/>
            <person name="Eveleigh R.J."/>
            <person name="Herman E.K."/>
            <person name="Klute M.J."/>
            <person name="Nakayama T."/>
            <person name="Obornik M."/>
            <person name="Reyes-Prieto A."/>
            <person name="Armbrust E.V."/>
            <person name="Aves S.J."/>
            <person name="Beiko R.G."/>
            <person name="Coutinho P."/>
            <person name="Dacks J.B."/>
            <person name="Durnford D.G."/>
            <person name="Fast N.M."/>
            <person name="Green B.R."/>
            <person name="Grisdale C.J."/>
            <person name="Hempel F."/>
            <person name="Henrissat B."/>
            <person name="Hoppner M.P."/>
            <person name="Ishida K."/>
            <person name="Kim E."/>
            <person name="Koreny L."/>
            <person name="Kroth P.G."/>
            <person name="Liu Y."/>
            <person name="Malik S.B."/>
            <person name="Maier U.G."/>
            <person name="McRose D."/>
            <person name="Mock T."/>
            <person name="Neilson J.A."/>
            <person name="Onodera N.T."/>
            <person name="Poole A.M."/>
            <person name="Pritham E.J."/>
            <person name="Richards T.A."/>
            <person name="Rocap G."/>
            <person name="Roy S.W."/>
            <person name="Sarai C."/>
            <person name="Schaack S."/>
            <person name="Shirato S."/>
            <person name="Slamovits C.H."/>
            <person name="Spencer D.F."/>
            <person name="Suzuki S."/>
            <person name="Worden A.Z."/>
            <person name="Zauner S."/>
            <person name="Barry K."/>
            <person name="Bell C."/>
            <person name="Bharti A.K."/>
            <person name="Crow J.A."/>
            <person name="Grimwood J."/>
            <person name="Kramer R."/>
            <person name="Lindquist E."/>
            <person name="Lucas S."/>
            <person name="Salamov A."/>
            <person name="McFadden G.I."/>
            <person name="Lane C.E."/>
            <person name="Keeling P.J."/>
            <person name="Gray M.W."/>
            <person name="Grigoriev I.V."/>
            <person name="Archibald J.M."/>
        </authorList>
    </citation>
    <scope>NUCLEOTIDE SEQUENCE</scope>
    <source>
        <strain evidence="1 3">CCMP2712</strain>
    </source>
</reference>
<dbReference type="Proteomes" id="UP000011087">
    <property type="component" value="Unassembled WGS sequence"/>
</dbReference>
<dbReference type="EnsemblProtists" id="EKX48244">
    <property type="protein sequence ID" value="EKX48244"/>
    <property type="gene ID" value="GUITHDRAFT_151836"/>
</dbReference>
<dbReference type="PANTHER" id="PTHR46540:SF1">
    <property type="entry name" value="TETRATRICOPEPTIDE REPEAT PROTEIN 12"/>
    <property type="match status" value="1"/>
</dbReference>
<dbReference type="KEGG" id="gtt:GUITHDRAFT_151836"/>